<dbReference type="EMBL" id="JAJHJB010000043">
    <property type="protein sequence ID" value="MCC5467897.1"/>
    <property type="molecule type" value="Genomic_DNA"/>
</dbReference>
<evidence type="ECO:0000313" key="2">
    <source>
        <dbReference type="Proteomes" id="UP001165492"/>
    </source>
</evidence>
<sequence>MQKVATVKVDSFDYNYEEVKKGVQEALELLGGLDKFINPGEKVLVKPNMLEGADKNSGITTHP</sequence>
<keyword evidence="2" id="KW-1185">Reference proteome</keyword>
<evidence type="ECO:0000313" key="1">
    <source>
        <dbReference type="EMBL" id="MCC5467897.1"/>
    </source>
</evidence>
<gene>
    <name evidence="1" type="ORF">LMF89_21405</name>
</gene>
<proteinExistence type="predicted"/>
<comment type="caution">
    <text evidence="1">The sequence shown here is derived from an EMBL/GenBank/DDBJ whole genome shotgun (WGS) entry which is preliminary data.</text>
</comment>
<dbReference type="Proteomes" id="UP001165492">
    <property type="component" value="Unassembled WGS sequence"/>
</dbReference>
<protein>
    <recommendedName>
        <fullName evidence="3">DUF362 domain-containing protein</fullName>
    </recommendedName>
</protein>
<reference evidence="1" key="1">
    <citation type="submission" date="2021-11" db="EMBL/GenBank/DDBJ databases">
        <title>Description of a new species Pelosinus isolated from the bottom sediments of Lake Baikal.</title>
        <authorList>
            <person name="Zakharyuk A."/>
        </authorList>
    </citation>
    <scope>NUCLEOTIDE SEQUENCE</scope>
    <source>
        <strain evidence="1">Bkl1</strain>
    </source>
</reference>
<evidence type="ECO:0008006" key="3">
    <source>
        <dbReference type="Google" id="ProtNLM"/>
    </source>
</evidence>
<accession>A0ABS8I0F5</accession>
<organism evidence="1 2">
    <name type="scientific">Pelosinus baikalensis</name>
    <dbReference type="NCBI Taxonomy" id="2892015"/>
    <lineage>
        <taxon>Bacteria</taxon>
        <taxon>Bacillati</taxon>
        <taxon>Bacillota</taxon>
        <taxon>Negativicutes</taxon>
        <taxon>Selenomonadales</taxon>
        <taxon>Sporomusaceae</taxon>
        <taxon>Pelosinus</taxon>
    </lineage>
</organism>
<name>A0ABS8I0F5_9FIRM</name>
<dbReference type="RefSeq" id="WP_229536828.1">
    <property type="nucleotide sequence ID" value="NZ_JAJHJB010000043.1"/>
</dbReference>